<gene>
    <name evidence="2" type="ORF">DERF_009233</name>
</gene>
<organism evidence="2 3">
    <name type="scientific">Dermatophagoides farinae</name>
    <name type="common">American house dust mite</name>
    <dbReference type="NCBI Taxonomy" id="6954"/>
    <lineage>
        <taxon>Eukaryota</taxon>
        <taxon>Metazoa</taxon>
        <taxon>Ecdysozoa</taxon>
        <taxon>Arthropoda</taxon>
        <taxon>Chelicerata</taxon>
        <taxon>Arachnida</taxon>
        <taxon>Acari</taxon>
        <taxon>Acariformes</taxon>
        <taxon>Sarcoptiformes</taxon>
        <taxon>Astigmata</taxon>
        <taxon>Psoroptidia</taxon>
        <taxon>Analgoidea</taxon>
        <taxon>Pyroglyphidae</taxon>
        <taxon>Dermatophagoidinae</taxon>
        <taxon>Dermatophagoides</taxon>
    </lineage>
</organism>
<proteinExistence type="predicted"/>
<evidence type="ECO:0000313" key="2">
    <source>
        <dbReference type="EMBL" id="KAH9510724.1"/>
    </source>
</evidence>
<evidence type="ECO:0000256" key="1">
    <source>
        <dbReference type="SAM" id="SignalP"/>
    </source>
</evidence>
<dbReference type="Proteomes" id="UP000790347">
    <property type="component" value="Unassembled WGS sequence"/>
</dbReference>
<evidence type="ECO:0000313" key="3">
    <source>
        <dbReference type="Proteomes" id="UP000790347"/>
    </source>
</evidence>
<keyword evidence="3" id="KW-1185">Reference proteome</keyword>
<feature type="signal peptide" evidence="1">
    <location>
        <begin position="1"/>
        <end position="33"/>
    </location>
</feature>
<reference evidence="2" key="1">
    <citation type="submission" date="2013-05" db="EMBL/GenBank/DDBJ databases">
        <authorList>
            <person name="Yim A.K.Y."/>
            <person name="Chan T.F."/>
            <person name="Ji K.M."/>
            <person name="Liu X.Y."/>
            <person name="Zhou J.W."/>
            <person name="Li R.Q."/>
            <person name="Yang K.Y."/>
            <person name="Li J."/>
            <person name="Li M."/>
            <person name="Law P.T.W."/>
            <person name="Wu Y.L."/>
            <person name="Cai Z.L."/>
            <person name="Qin H."/>
            <person name="Bao Y."/>
            <person name="Leung R.K.K."/>
            <person name="Ng P.K.S."/>
            <person name="Zou J."/>
            <person name="Zhong X.J."/>
            <person name="Ran P.X."/>
            <person name="Zhong N.S."/>
            <person name="Liu Z.G."/>
            <person name="Tsui S.K.W."/>
        </authorList>
    </citation>
    <scope>NUCLEOTIDE SEQUENCE</scope>
    <source>
        <strain evidence="2">Derf</strain>
        <tissue evidence="2">Whole organism</tissue>
    </source>
</reference>
<feature type="chain" id="PRO_5037597596" evidence="1">
    <location>
        <begin position="34"/>
        <end position="108"/>
    </location>
</feature>
<protein>
    <submittedName>
        <fullName evidence="2">Uncharacterized protein</fullName>
    </submittedName>
</protein>
<keyword evidence="1" id="KW-0732">Signal</keyword>
<sequence>MLENQHDIGRLHERPMAVVTAAVLLLIVFATSSDDVLSDDDCSLFFFDDAGRGNMITQGIEEKRKYDHFKDMKQVLFVVDSIAQVKWLLSHRSNQTINEIIIKGQKEK</sequence>
<reference evidence="2" key="2">
    <citation type="journal article" date="2022" name="Res Sq">
        <title>Comparative Genomics Reveals Insights into the Divergent Evolution of Astigmatic Mites and Household Pest Adaptations.</title>
        <authorList>
            <person name="Xiong Q."/>
            <person name="Wan A.T.-Y."/>
            <person name="Liu X.-Y."/>
            <person name="Fung C.S.-H."/>
            <person name="Xiao X."/>
            <person name="Malainual N."/>
            <person name="Hou J."/>
            <person name="Wang L."/>
            <person name="Wang M."/>
            <person name="Yang K."/>
            <person name="Cui Y."/>
            <person name="Leung E."/>
            <person name="Nong W."/>
            <person name="Shin S.-K."/>
            <person name="Au S."/>
            <person name="Jeong K.Y."/>
            <person name="Chew F.T."/>
            <person name="Hui J."/>
            <person name="Leung T.F."/>
            <person name="Tungtrongchitr A."/>
            <person name="Zhong N."/>
            <person name="Liu Z."/>
            <person name="Tsui S."/>
        </authorList>
    </citation>
    <scope>NUCLEOTIDE SEQUENCE</scope>
    <source>
        <strain evidence="2">Derf</strain>
        <tissue evidence="2">Whole organism</tissue>
    </source>
</reference>
<dbReference type="AlphaFoldDB" id="A0A922HWV0"/>
<name>A0A922HWV0_DERFA</name>
<dbReference type="EMBL" id="ASGP02000004">
    <property type="protein sequence ID" value="KAH9510724.1"/>
    <property type="molecule type" value="Genomic_DNA"/>
</dbReference>
<comment type="caution">
    <text evidence="2">The sequence shown here is derived from an EMBL/GenBank/DDBJ whole genome shotgun (WGS) entry which is preliminary data.</text>
</comment>
<accession>A0A922HWV0</accession>